<dbReference type="Proteomes" id="UP001199319">
    <property type="component" value="Unassembled WGS sequence"/>
</dbReference>
<dbReference type="InterPro" id="IPR013249">
    <property type="entry name" value="RNA_pol_sigma70_r4_t2"/>
</dbReference>
<dbReference type="GO" id="GO:0006352">
    <property type="term" value="P:DNA-templated transcription initiation"/>
    <property type="evidence" value="ECO:0007669"/>
    <property type="project" value="InterPro"/>
</dbReference>
<protein>
    <submittedName>
        <fullName evidence="2">Sigma-70 family RNA polymerase sigma factor</fullName>
    </submittedName>
</protein>
<evidence type="ECO:0000313" key="2">
    <source>
        <dbReference type="EMBL" id="MCC2130312.1"/>
    </source>
</evidence>
<feature type="domain" description="RNA polymerase sigma factor 70 region 4 type 2" evidence="1">
    <location>
        <begin position="106"/>
        <end position="154"/>
    </location>
</feature>
<dbReference type="EMBL" id="JAJEPW010000043">
    <property type="protein sequence ID" value="MCC2130312.1"/>
    <property type="molecule type" value="Genomic_DNA"/>
</dbReference>
<dbReference type="Pfam" id="PF08281">
    <property type="entry name" value="Sigma70_r4_2"/>
    <property type="match status" value="1"/>
</dbReference>
<comment type="caution">
    <text evidence="2">The sequence shown here is derived from an EMBL/GenBank/DDBJ whole genome shotgun (WGS) entry which is preliminary data.</text>
</comment>
<dbReference type="RefSeq" id="WP_302929529.1">
    <property type="nucleotide sequence ID" value="NZ_JAJEPW010000043.1"/>
</dbReference>
<accession>A0AAE3DEQ6</accession>
<dbReference type="GO" id="GO:0003677">
    <property type="term" value="F:DNA binding"/>
    <property type="evidence" value="ECO:0007669"/>
    <property type="project" value="InterPro"/>
</dbReference>
<reference evidence="2" key="1">
    <citation type="submission" date="2021-10" db="EMBL/GenBank/DDBJ databases">
        <title>Anaerobic single-cell dispensing facilitates the cultivation of human gut bacteria.</title>
        <authorList>
            <person name="Afrizal A."/>
        </authorList>
    </citation>
    <scope>NUCLEOTIDE SEQUENCE</scope>
    <source>
        <strain evidence="2">CLA-AA-H272</strain>
    </source>
</reference>
<keyword evidence="3" id="KW-1185">Reference proteome</keyword>
<dbReference type="InterPro" id="IPR036388">
    <property type="entry name" value="WH-like_DNA-bd_sf"/>
</dbReference>
<proteinExistence type="predicted"/>
<organism evidence="2 3">
    <name type="scientific">Brotocaccenecus cirricatena</name>
    <dbReference type="NCBI Taxonomy" id="3064195"/>
    <lineage>
        <taxon>Bacteria</taxon>
        <taxon>Bacillati</taxon>
        <taxon>Bacillota</taxon>
        <taxon>Clostridia</taxon>
        <taxon>Eubacteriales</taxon>
        <taxon>Oscillospiraceae</taxon>
        <taxon>Brotocaccenecus</taxon>
    </lineage>
</organism>
<dbReference type="GO" id="GO:0016987">
    <property type="term" value="F:sigma factor activity"/>
    <property type="evidence" value="ECO:0007669"/>
    <property type="project" value="InterPro"/>
</dbReference>
<name>A0AAE3DEQ6_9FIRM</name>
<gene>
    <name evidence="2" type="ORF">LKD37_12460</name>
</gene>
<dbReference type="Gene3D" id="1.10.10.10">
    <property type="entry name" value="Winged helix-like DNA-binding domain superfamily/Winged helix DNA-binding domain"/>
    <property type="match status" value="1"/>
</dbReference>
<dbReference type="AlphaFoldDB" id="A0AAE3DEQ6"/>
<dbReference type="SUPFAM" id="SSF88659">
    <property type="entry name" value="Sigma3 and sigma4 domains of RNA polymerase sigma factors"/>
    <property type="match status" value="1"/>
</dbReference>
<evidence type="ECO:0000313" key="3">
    <source>
        <dbReference type="Proteomes" id="UP001199319"/>
    </source>
</evidence>
<dbReference type="InterPro" id="IPR013324">
    <property type="entry name" value="RNA_pol_sigma_r3/r4-like"/>
</dbReference>
<sequence length="163" mass="19030">MDKFYLGKDKRPKRRKYADFPYTIFTVEAENAEPQFYVRFVDGEGKNHCIALGMELYRAMNQLELDVKRLHNEEERHFARGVQFPEAICASGDQVADWVEGKLMQEALHKAITILPDTQRRRLELYYFAGLTYEQIAALEGCSYPAVIKSVKKAIVELRRYLM</sequence>
<evidence type="ECO:0000259" key="1">
    <source>
        <dbReference type="Pfam" id="PF08281"/>
    </source>
</evidence>